<dbReference type="RefSeq" id="WP_114244978.1">
    <property type="nucleotide sequence ID" value="NZ_CP027306.1"/>
</dbReference>
<evidence type="ECO:0000313" key="2">
    <source>
        <dbReference type="Proteomes" id="UP000252698"/>
    </source>
</evidence>
<dbReference type="EMBL" id="CP027306">
    <property type="protein sequence ID" value="AXE78394.1"/>
    <property type="molecule type" value="Genomic_DNA"/>
</dbReference>
<dbReference type="KEGG" id="sata:C5746_17285"/>
<name>A0A2Z5JDT7_STRAR</name>
<dbReference type="AlphaFoldDB" id="A0A2Z5JDT7"/>
<evidence type="ECO:0000313" key="1">
    <source>
        <dbReference type="EMBL" id="AXE78394.1"/>
    </source>
</evidence>
<reference evidence="1 2" key="1">
    <citation type="journal article" date="2018" name="Front. Microbiol.">
        <title>Genome Sequencing of Streptomyces atratus SCSIOZH16 and Activation Production of Nocardamine via Metabolic Engineering.</title>
        <authorList>
            <person name="Li Y."/>
            <person name="Zhang C."/>
            <person name="Liu C."/>
            <person name="Ju J."/>
            <person name="Ma J."/>
        </authorList>
    </citation>
    <scope>NUCLEOTIDE SEQUENCE [LARGE SCALE GENOMIC DNA]</scope>
    <source>
        <strain evidence="1 2">SCSIO_ZH16</strain>
    </source>
</reference>
<sequence length="69" mass="6666">MWAVARSGSPVGVVRNEVGIVTHPGGCRNAATVFTRSCPGADDTAIGRAVGAAAAACAIAALRAGVSTA</sequence>
<proteinExistence type="predicted"/>
<dbReference type="Gene3D" id="3.40.710.10">
    <property type="entry name" value="DD-peptidase/beta-lactamase superfamily"/>
    <property type="match status" value="1"/>
</dbReference>
<dbReference type="GeneID" id="95520218"/>
<protein>
    <submittedName>
        <fullName evidence="1">Uncharacterized protein</fullName>
    </submittedName>
</protein>
<dbReference type="InterPro" id="IPR012338">
    <property type="entry name" value="Beta-lactam/transpept-like"/>
</dbReference>
<dbReference type="Proteomes" id="UP000252698">
    <property type="component" value="Chromosome"/>
</dbReference>
<gene>
    <name evidence="1" type="ORF">C5746_17285</name>
</gene>
<organism evidence="1 2">
    <name type="scientific">Streptomyces atratus</name>
    <dbReference type="NCBI Taxonomy" id="1893"/>
    <lineage>
        <taxon>Bacteria</taxon>
        <taxon>Bacillati</taxon>
        <taxon>Actinomycetota</taxon>
        <taxon>Actinomycetes</taxon>
        <taxon>Kitasatosporales</taxon>
        <taxon>Streptomycetaceae</taxon>
        <taxon>Streptomyces</taxon>
    </lineage>
</organism>
<accession>A0A2Z5JDT7</accession>